<sequence>MAKLGTKRKEDSDRDHSSSFNCKKKQLSSSLMNQEDLNVIGVFYDTEVTAVTDLLKLLKNRKSRTSFPEVAQYFIDLTDEQLKFSLDLDNIPTLDEESAPAIEERELVEYLEEDSLNLEKFRLNEMNKWDYEKDALKLVLFSEWISSAKKFIELTRIMITQSILSKMENHEPPKSKTVANQDVGENIFSDIFTRFTEIFFLLPVTGRRKSVWMDDKIVGSINNTRYYEYIPRGAPNPVLLMFCEVKRFQVQESEDTDTWINRKLPKTVLEQVGAELVAECFSSAFLPNVLEVICMRTEIIFVYLTITSDHVKAIRNKEEIGNQKAYIHYTEAFDIMKRENRKQISELLFWLGCVQKCNLQGYYLKQ</sequence>
<dbReference type="Proteomes" id="UP000596742">
    <property type="component" value="Unassembled WGS sequence"/>
</dbReference>
<proteinExistence type="predicted"/>
<gene>
    <name evidence="2" type="ORF">MGAL_10B077674</name>
</gene>
<evidence type="ECO:0000313" key="3">
    <source>
        <dbReference type="Proteomes" id="UP000596742"/>
    </source>
</evidence>
<dbReference type="OrthoDB" id="6126197at2759"/>
<dbReference type="EMBL" id="UYJE01005527">
    <property type="protein sequence ID" value="VDI38018.1"/>
    <property type="molecule type" value="Genomic_DNA"/>
</dbReference>
<evidence type="ECO:0000256" key="1">
    <source>
        <dbReference type="SAM" id="MobiDB-lite"/>
    </source>
</evidence>
<accession>A0A8B6EPM5</accession>
<name>A0A8B6EPM5_MYTGA</name>
<feature type="compositionally biased region" description="Basic and acidic residues" evidence="1">
    <location>
        <begin position="7"/>
        <end position="17"/>
    </location>
</feature>
<dbReference type="AlphaFoldDB" id="A0A8B6EPM5"/>
<reference evidence="2" key="1">
    <citation type="submission" date="2018-11" db="EMBL/GenBank/DDBJ databases">
        <authorList>
            <person name="Alioto T."/>
            <person name="Alioto T."/>
        </authorList>
    </citation>
    <scope>NUCLEOTIDE SEQUENCE</scope>
</reference>
<comment type="caution">
    <text evidence="2">The sequence shown here is derived from an EMBL/GenBank/DDBJ whole genome shotgun (WGS) entry which is preliminary data.</text>
</comment>
<protein>
    <submittedName>
        <fullName evidence="2">Uncharacterized protein</fullName>
    </submittedName>
</protein>
<organism evidence="2 3">
    <name type="scientific">Mytilus galloprovincialis</name>
    <name type="common">Mediterranean mussel</name>
    <dbReference type="NCBI Taxonomy" id="29158"/>
    <lineage>
        <taxon>Eukaryota</taxon>
        <taxon>Metazoa</taxon>
        <taxon>Spiralia</taxon>
        <taxon>Lophotrochozoa</taxon>
        <taxon>Mollusca</taxon>
        <taxon>Bivalvia</taxon>
        <taxon>Autobranchia</taxon>
        <taxon>Pteriomorphia</taxon>
        <taxon>Mytilida</taxon>
        <taxon>Mytiloidea</taxon>
        <taxon>Mytilidae</taxon>
        <taxon>Mytilinae</taxon>
        <taxon>Mytilus</taxon>
    </lineage>
</organism>
<feature type="region of interest" description="Disordered" evidence="1">
    <location>
        <begin position="1"/>
        <end position="21"/>
    </location>
</feature>
<evidence type="ECO:0000313" key="2">
    <source>
        <dbReference type="EMBL" id="VDI38018.1"/>
    </source>
</evidence>
<keyword evidence="3" id="KW-1185">Reference proteome</keyword>